<keyword evidence="1" id="KW-0812">Transmembrane</keyword>
<keyword evidence="1" id="KW-1133">Transmembrane helix</keyword>
<evidence type="ECO:0000313" key="3">
    <source>
        <dbReference type="Proteomes" id="UP000678228"/>
    </source>
</evidence>
<gene>
    <name evidence="2" type="ORF">J7W16_08725</name>
</gene>
<proteinExistence type="predicted"/>
<evidence type="ECO:0000313" key="2">
    <source>
        <dbReference type="EMBL" id="MBP3951219.1"/>
    </source>
</evidence>
<name>A0A940WZT5_9BACI</name>
<comment type="caution">
    <text evidence="2">The sequence shown here is derived from an EMBL/GenBank/DDBJ whole genome shotgun (WGS) entry which is preliminary data.</text>
</comment>
<organism evidence="2 3">
    <name type="scientific">Halalkalibacter suaedae</name>
    <dbReference type="NCBI Taxonomy" id="2822140"/>
    <lineage>
        <taxon>Bacteria</taxon>
        <taxon>Bacillati</taxon>
        <taxon>Bacillota</taxon>
        <taxon>Bacilli</taxon>
        <taxon>Bacillales</taxon>
        <taxon>Bacillaceae</taxon>
        <taxon>Halalkalibacter</taxon>
    </lineage>
</organism>
<sequence length="161" mass="18384">MEKEKRMEVLFWCIAFPGFGQFLNKKYAKGFFFVILEFTVNVQARLNLAIIPSFYGNGEAANAVVNYQWIMFYPCLYLFSMYDAYRDAGGDKIRYAFVPFAISAYFGTVGVVYSSTFSIFNHILGVIWAPILFHISGYVVGMLVRKLILMGIDSNLNKNPL</sequence>
<evidence type="ECO:0000256" key="1">
    <source>
        <dbReference type="SAM" id="Phobius"/>
    </source>
</evidence>
<protein>
    <submittedName>
        <fullName evidence="2">Uncharacterized protein</fullName>
    </submittedName>
</protein>
<dbReference type="Proteomes" id="UP000678228">
    <property type="component" value="Unassembled WGS sequence"/>
</dbReference>
<keyword evidence="3" id="KW-1185">Reference proteome</keyword>
<feature type="transmembrane region" description="Helical" evidence="1">
    <location>
        <begin position="126"/>
        <end position="144"/>
    </location>
</feature>
<accession>A0A940WZT5</accession>
<keyword evidence="1" id="KW-0472">Membrane</keyword>
<feature type="transmembrane region" description="Helical" evidence="1">
    <location>
        <begin position="31"/>
        <end position="55"/>
    </location>
</feature>
<feature type="transmembrane region" description="Helical" evidence="1">
    <location>
        <begin position="97"/>
        <end position="120"/>
    </location>
</feature>
<feature type="transmembrane region" description="Helical" evidence="1">
    <location>
        <begin position="67"/>
        <end position="85"/>
    </location>
</feature>
<dbReference type="AlphaFoldDB" id="A0A940WZT5"/>
<dbReference type="EMBL" id="JAGKSQ010000003">
    <property type="protein sequence ID" value="MBP3951219.1"/>
    <property type="molecule type" value="Genomic_DNA"/>
</dbReference>
<reference evidence="2" key="1">
    <citation type="submission" date="2021-03" db="EMBL/GenBank/DDBJ databases">
        <title>Bacillus suaedae sp. nov., isolated from Suaeda aralocaspica.</title>
        <authorList>
            <person name="Lei R.F.R."/>
        </authorList>
    </citation>
    <scope>NUCLEOTIDE SEQUENCE</scope>
    <source>
        <strain evidence="2">YZJH907-2</strain>
    </source>
</reference>
<dbReference type="RefSeq" id="WP_210596912.1">
    <property type="nucleotide sequence ID" value="NZ_JAGKSQ010000003.1"/>
</dbReference>